<dbReference type="STRING" id="3821.A0A151R2R0"/>
<proteinExistence type="predicted"/>
<sequence>MKIHKEKKIKKAKEKNCLFACVSQNVFTRIMTLKLAKVIWDYLKEEYARDEKIRNMQVLNLMREFEIQRMKETETIKKYSDKLLGIANKVQLLGTQFLNSKIVEKILVTIPERYEASIAALENTKDLSNITLSEVLHVLQALEQRRLMREERSMEGVYLAKWKNNNGGKNKKELF</sequence>
<dbReference type="PANTHER" id="PTHR35317">
    <property type="entry name" value="OS04G0629600 PROTEIN"/>
    <property type="match status" value="1"/>
</dbReference>
<reference evidence="1" key="1">
    <citation type="journal article" date="2012" name="Nat. Biotechnol.">
        <title>Draft genome sequence of pigeonpea (Cajanus cajan), an orphan legume crop of resource-poor farmers.</title>
        <authorList>
            <person name="Varshney R.K."/>
            <person name="Chen W."/>
            <person name="Li Y."/>
            <person name="Bharti A.K."/>
            <person name="Saxena R.K."/>
            <person name="Schlueter J.A."/>
            <person name="Donoghue M.T."/>
            <person name="Azam S."/>
            <person name="Fan G."/>
            <person name="Whaley A.M."/>
            <person name="Farmer A.D."/>
            <person name="Sheridan J."/>
            <person name="Iwata A."/>
            <person name="Tuteja R."/>
            <person name="Penmetsa R.V."/>
            <person name="Wu W."/>
            <person name="Upadhyaya H.D."/>
            <person name="Yang S.P."/>
            <person name="Shah T."/>
            <person name="Saxena K.B."/>
            <person name="Michael T."/>
            <person name="McCombie W.R."/>
            <person name="Yang B."/>
            <person name="Zhang G."/>
            <person name="Yang H."/>
            <person name="Wang J."/>
            <person name="Spillane C."/>
            <person name="Cook D.R."/>
            <person name="May G.D."/>
            <person name="Xu X."/>
            <person name="Jackson S.A."/>
        </authorList>
    </citation>
    <scope>NUCLEOTIDE SEQUENCE [LARGE SCALE GENOMIC DNA]</scope>
</reference>
<dbReference type="Gramene" id="C.cajan_43860.t">
    <property type="protein sequence ID" value="C.cajan_43860.t.cds1"/>
    <property type="gene ID" value="C.cajan_43860"/>
</dbReference>
<evidence type="ECO:0000313" key="2">
    <source>
        <dbReference type="Proteomes" id="UP000075243"/>
    </source>
</evidence>
<name>A0A151R2R0_CAJCA</name>
<keyword evidence="2" id="KW-1185">Reference proteome</keyword>
<gene>
    <name evidence="1" type="ORF">KK1_041980</name>
</gene>
<evidence type="ECO:0008006" key="3">
    <source>
        <dbReference type="Google" id="ProtNLM"/>
    </source>
</evidence>
<protein>
    <recommendedName>
        <fullName evidence="3">Retrovirus-related Pol polyprotein from transposon TNT 1-94</fullName>
    </recommendedName>
</protein>
<dbReference type="Pfam" id="PF14223">
    <property type="entry name" value="Retrotran_gag_2"/>
    <property type="match status" value="1"/>
</dbReference>
<dbReference type="AlphaFoldDB" id="A0A151R2R0"/>
<organism evidence="1 2">
    <name type="scientific">Cajanus cajan</name>
    <name type="common">Pigeon pea</name>
    <name type="synonym">Cajanus indicus</name>
    <dbReference type="NCBI Taxonomy" id="3821"/>
    <lineage>
        <taxon>Eukaryota</taxon>
        <taxon>Viridiplantae</taxon>
        <taxon>Streptophyta</taxon>
        <taxon>Embryophyta</taxon>
        <taxon>Tracheophyta</taxon>
        <taxon>Spermatophyta</taxon>
        <taxon>Magnoliopsida</taxon>
        <taxon>eudicotyledons</taxon>
        <taxon>Gunneridae</taxon>
        <taxon>Pentapetalae</taxon>
        <taxon>rosids</taxon>
        <taxon>fabids</taxon>
        <taxon>Fabales</taxon>
        <taxon>Fabaceae</taxon>
        <taxon>Papilionoideae</taxon>
        <taxon>50 kb inversion clade</taxon>
        <taxon>NPAAA clade</taxon>
        <taxon>indigoferoid/millettioid clade</taxon>
        <taxon>Phaseoleae</taxon>
        <taxon>Cajanus</taxon>
    </lineage>
</organism>
<dbReference type="PANTHER" id="PTHR35317:SF11">
    <property type="entry name" value="CCHC-TYPE DOMAIN-CONTAINING PROTEIN"/>
    <property type="match status" value="1"/>
</dbReference>
<evidence type="ECO:0000313" key="1">
    <source>
        <dbReference type="EMBL" id="KYP36864.1"/>
    </source>
</evidence>
<accession>A0A151R2R0</accession>
<dbReference type="Proteomes" id="UP000075243">
    <property type="component" value="Unassembled WGS sequence"/>
</dbReference>
<dbReference type="EMBL" id="KQ484163">
    <property type="protein sequence ID" value="KYP36864.1"/>
    <property type="molecule type" value="Genomic_DNA"/>
</dbReference>